<organism evidence="1 2">
    <name type="scientific">Winogradskyella echinorum</name>
    <dbReference type="NCBI Taxonomy" id="538189"/>
    <lineage>
        <taxon>Bacteria</taxon>
        <taxon>Pseudomonadati</taxon>
        <taxon>Bacteroidota</taxon>
        <taxon>Flavobacteriia</taxon>
        <taxon>Flavobacteriales</taxon>
        <taxon>Flavobacteriaceae</taxon>
        <taxon>Winogradskyella</taxon>
    </lineage>
</organism>
<dbReference type="InterPro" id="IPR012545">
    <property type="entry name" value="DUF1697"/>
</dbReference>
<dbReference type="SUPFAM" id="SSF160379">
    <property type="entry name" value="SP0830-like"/>
    <property type="match status" value="1"/>
</dbReference>
<protein>
    <submittedName>
        <fullName evidence="1">DUF1697 domain-containing protein</fullName>
    </submittedName>
</protein>
<dbReference type="EMBL" id="JACOME010000001">
    <property type="protein sequence ID" value="MBC3845317.1"/>
    <property type="molecule type" value="Genomic_DNA"/>
</dbReference>
<dbReference type="PANTHER" id="PTHR36439:SF1">
    <property type="entry name" value="DUF1697 DOMAIN-CONTAINING PROTEIN"/>
    <property type="match status" value="1"/>
</dbReference>
<name>A0ABR6XXU0_9FLAO</name>
<sequence length="180" mass="20852">MSNKKLFVLFLRGINVGGHNKVIMAELREILTKAGLMNVKTYIQSGNVVFETLEQNKSKLENKIFKEIYSHFGFEVQILLKTKEELEIILNNCPFHKDKKESSYFIMFKEVPKKELIAEISNQSFPNEEFIITENCIYIFYALGAGKAKLGVNWFEKKLNVKATARNYRTMLKLLSLSDI</sequence>
<keyword evidence="2" id="KW-1185">Reference proteome</keyword>
<dbReference type="Gene3D" id="3.30.70.1280">
    <property type="entry name" value="SP0830-like domains"/>
    <property type="match status" value="1"/>
</dbReference>
<accession>A0ABR6XXU0</accession>
<proteinExistence type="predicted"/>
<dbReference type="Proteomes" id="UP000607435">
    <property type="component" value="Unassembled WGS sequence"/>
</dbReference>
<dbReference type="PANTHER" id="PTHR36439">
    <property type="entry name" value="BLL4334 PROTEIN"/>
    <property type="match status" value="1"/>
</dbReference>
<reference evidence="1 2" key="1">
    <citation type="submission" date="2020-08" db="EMBL/GenBank/DDBJ databases">
        <title>Winogradskyella ouciana sp. nov., isolated from the hadal seawater of the Mariana Trench.</title>
        <authorList>
            <person name="He X."/>
        </authorList>
    </citation>
    <scope>NUCLEOTIDE SEQUENCE [LARGE SCALE GENOMIC DNA]</scope>
    <source>
        <strain evidence="1 2">KCTC 22026</strain>
    </source>
</reference>
<evidence type="ECO:0000313" key="2">
    <source>
        <dbReference type="Proteomes" id="UP000607435"/>
    </source>
</evidence>
<dbReference type="Pfam" id="PF08002">
    <property type="entry name" value="DUF1697"/>
    <property type="match status" value="1"/>
</dbReference>
<evidence type="ECO:0000313" key="1">
    <source>
        <dbReference type="EMBL" id="MBC3845317.1"/>
    </source>
</evidence>
<comment type="caution">
    <text evidence="1">The sequence shown here is derived from an EMBL/GenBank/DDBJ whole genome shotgun (WGS) entry which is preliminary data.</text>
</comment>
<dbReference type="PIRSF" id="PIRSF008502">
    <property type="entry name" value="UCP008502"/>
    <property type="match status" value="1"/>
</dbReference>
<dbReference type="RefSeq" id="WP_186844432.1">
    <property type="nucleotide sequence ID" value="NZ_JACOME010000001.1"/>
</dbReference>
<gene>
    <name evidence="1" type="ORF">H6H04_02900</name>
</gene>